<evidence type="ECO:0000313" key="2">
    <source>
        <dbReference type="Proteomes" id="UP000079169"/>
    </source>
</evidence>
<dbReference type="GO" id="GO:0031175">
    <property type="term" value="P:neuron projection development"/>
    <property type="evidence" value="ECO:0007669"/>
    <property type="project" value="TreeGrafter"/>
</dbReference>
<protein>
    <submittedName>
        <fullName evidence="3">Protein furry</fullName>
    </submittedName>
</protein>
<dbReference type="PANTHER" id="PTHR12295">
    <property type="entry name" value="FURRY-RELATED"/>
    <property type="match status" value="1"/>
</dbReference>
<dbReference type="GO" id="GO:0030427">
    <property type="term" value="C:site of polarized growth"/>
    <property type="evidence" value="ECO:0007669"/>
    <property type="project" value="TreeGrafter"/>
</dbReference>
<dbReference type="AlphaFoldDB" id="A0A3Q0JC57"/>
<dbReference type="RefSeq" id="XP_026686024.1">
    <property type="nucleotide sequence ID" value="XM_026830223.1"/>
</dbReference>
<evidence type="ECO:0000256" key="1">
    <source>
        <dbReference type="SAM" id="MobiDB-lite"/>
    </source>
</evidence>
<dbReference type="STRING" id="121845.A0A3Q0JC57"/>
<feature type="region of interest" description="Disordered" evidence="1">
    <location>
        <begin position="143"/>
        <end position="170"/>
    </location>
</feature>
<proteinExistence type="predicted"/>
<sequence>YDLTIWVTNVFVFFISGIHEDSNRNGSVLNLSPSCSAPDPWGFCLFQFLQKGRVLTYCPSAVAQAWPIVYSRLHTLFPTIDPTPVSDNRASLLRSSAPPRKPVSERDSFLSLWRYLAIFSARVVPPVPYPTPRCASPDLSLSWSPENVGGERGGAGVENKPAPTASPPPSPTGLYKLLVPLLRCDTTDVRDAVVHALGNINSEALKDLMEELSVYIREAVDRKTENMRRRRRRDALRLQGVQIAYRFRKMLLTTKWQHCIHSSMEDKREYPCDHYTAIINVALMNTGCPRTQIHETALQLLHLLDKRFFGTVDLLVSSGADSIGFESGEHYFLPPGSTVESRQTLLKRDLRRNLFSLFTSWAGQYGRNLNITQSYSVSMPNPPASNPGPEALKTSEEELQLTSLSAMSAVLTCGPVFDPSTFKKYREYPCDHYTAIINVALMNTGCPRTQIHETALQLLHLLDKRFFGTVDLLVSSGADSIGFESVDFYMVHSKRYARRGSEMKNTHPVHVGRIIPASE</sequence>
<feature type="non-terminal residue" evidence="3">
    <location>
        <position position="1"/>
    </location>
</feature>
<keyword evidence="2" id="KW-1185">Reference proteome</keyword>
<evidence type="ECO:0000313" key="3">
    <source>
        <dbReference type="RefSeq" id="XP_026686024.1"/>
    </source>
</evidence>
<accession>A0A3Q0JC57</accession>
<name>A0A3Q0JC57_DIACI</name>
<dbReference type="GeneID" id="103518431"/>
<gene>
    <name evidence="3" type="primary">LOC103518431</name>
</gene>
<dbReference type="Proteomes" id="UP000079169">
    <property type="component" value="Unplaced"/>
</dbReference>
<dbReference type="KEGG" id="dci:103518431"/>
<dbReference type="PANTHER" id="PTHR12295:SF30">
    <property type="entry name" value="PROTEIN FURRY"/>
    <property type="match status" value="1"/>
</dbReference>
<dbReference type="GO" id="GO:0000902">
    <property type="term" value="P:cell morphogenesis"/>
    <property type="evidence" value="ECO:0007669"/>
    <property type="project" value="InterPro"/>
</dbReference>
<organism evidence="2 3">
    <name type="scientific">Diaphorina citri</name>
    <name type="common">Asian citrus psyllid</name>
    <dbReference type="NCBI Taxonomy" id="121845"/>
    <lineage>
        <taxon>Eukaryota</taxon>
        <taxon>Metazoa</taxon>
        <taxon>Ecdysozoa</taxon>
        <taxon>Arthropoda</taxon>
        <taxon>Hexapoda</taxon>
        <taxon>Insecta</taxon>
        <taxon>Pterygota</taxon>
        <taxon>Neoptera</taxon>
        <taxon>Paraneoptera</taxon>
        <taxon>Hemiptera</taxon>
        <taxon>Sternorrhyncha</taxon>
        <taxon>Psylloidea</taxon>
        <taxon>Psyllidae</taxon>
        <taxon>Diaphorininae</taxon>
        <taxon>Diaphorina</taxon>
    </lineage>
</organism>
<dbReference type="PaxDb" id="121845-A0A3Q0JC57"/>
<dbReference type="InterPro" id="IPR039867">
    <property type="entry name" value="Furry/Tao3/Mor2"/>
</dbReference>
<dbReference type="GO" id="GO:0005938">
    <property type="term" value="C:cell cortex"/>
    <property type="evidence" value="ECO:0007669"/>
    <property type="project" value="TreeGrafter"/>
</dbReference>
<reference evidence="3" key="1">
    <citation type="submission" date="2025-08" db="UniProtKB">
        <authorList>
            <consortium name="RefSeq"/>
        </authorList>
    </citation>
    <scope>IDENTIFICATION</scope>
</reference>